<dbReference type="GO" id="GO:0008757">
    <property type="term" value="F:S-adenosylmethionine-dependent methyltransferase activity"/>
    <property type="evidence" value="ECO:0007669"/>
    <property type="project" value="InterPro"/>
</dbReference>
<dbReference type="AlphaFoldDB" id="A0A1F5WF99"/>
<dbReference type="Proteomes" id="UP000178276">
    <property type="component" value="Unassembled WGS sequence"/>
</dbReference>
<protein>
    <recommendedName>
        <fullName evidence="1">Methyltransferase type 11 domain-containing protein</fullName>
    </recommendedName>
</protein>
<sequence length="191" mass="22535">MIIPSFLRPRIDELFFRSKAEHLVSRVRKFLSPEDKIIDLGAGIGLISMLFKNDQFDITPVDVQNKSLYKSVCPILYDGKKLPFPDDSFDACFLLAVLHHTQDPEEILNEAKRVARKAIILEDIYSNRAQKGFTYLMDSLLNMEFFSHPRSNRTDNEWRKTFQRLGFTLKKSEYFRSFLWLSHAIYYLERE</sequence>
<reference evidence="2 3" key="1">
    <citation type="journal article" date="2016" name="Nat. Commun.">
        <title>Thousands of microbial genomes shed light on interconnected biogeochemical processes in an aquifer system.</title>
        <authorList>
            <person name="Anantharaman K."/>
            <person name="Brown C.T."/>
            <person name="Hug L.A."/>
            <person name="Sharon I."/>
            <person name="Castelle C.J."/>
            <person name="Probst A.J."/>
            <person name="Thomas B.C."/>
            <person name="Singh A."/>
            <person name="Wilkins M.J."/>
            <person name="Karaoz U."/>
            <person name="Brodie E.L."/>
            <person name="Williams K.H."/>
            <person name="Hubbard S.S."/>
            <person name="Banfield J.F."/>
        </authorList>
    </citation>
    <scope>NUCLEOTIDE SEQUENCE [LARGE SCALE GENOMIC DNA]</scope>
</reference>
<evidence type="ECO:0000313" key="2">
    <source>
        <dbReference type="EMBL" id="OGF74303.1"/>
    </source>
</evidence>
<dbReference type="STRING" id="1798331.A2W57_00385"/>
<dbReference type="Pfam" id="PF08241">
    <property type="entry name" value="Methyltransf_11"/>
    <property type="match status" value="1"/>
</dbReference>
<dbReference type="CDD" id="cd02440">
    <property type="entry name" value="AdoMet_MTases"/>
    <property type="match status" value="1"/>
</dbReference>
<accession>A0A1F5WF99</accession>
<proteinExistence type="predicted"/>
<organism evidence="2 3">
    <name type="scientific">Candidatus Giovannonibacteria bacterium RIFCSPHIGHO2_02_43_16</name>
    <dbReference type="NCBI Taxonomy" id="1798331"/>
    <lineage>
        <taxon>Bacteria</taxon>
        <taxon>Candidatus Giovannoniibacteriota</taxon>
    </lineage>
</organism>
<dbReference type="Gene3D" id="3.40.50.150">
    <property type="entry name" value="Vaccinia Virus protein VP39"/>
    <property type="match status" value="1"/>
</dbReference>
<dbReference type="InterPro" id="IPR013216">
    <property type="entry name" value="Methyltransf_11"/>
</dbReference>
<dbReference type="SUPFAM" id="SSF53335">
    <property type="entry name" value="S-adenosyl-L-methionine-dependent methyltransferases"/>
    <property type="match status" value="1"/>
</dbReference>
<feature type="domain" description="Methyltransferase type 11" evidence="1">
    <location>
        <begin position="39"/>
        <end position="117"/>
    </location>
</feature>
<comment type="caution">
    <text evidence="2">The sequence shown here is derived from an EMBL/GenBank/DDBJ whole genome shotgun (WGS) entry which is preliminary data.</text>
</comment>
<evidence type="ECO:0000259" key="1">
    <source>
        <dbReference type="Pfam" id="PF08241"/>
    </source>
</evidence>
<dbReference type="InterPro" id="IPR029063">
    <property type="entry name" value="SAM-dependent_MTases_sf"/>
</dbReference>
<name>A0A1F5WF99_9BACT</name>
<evidence type="ECO:0000313" key="3">
    <source>
        <dbReference type="Proteomes" id="UP000178276"/>
    </source>
</evidence>
<dbReference type="EMBL" id="MFHJ01000011">
    <property type="protein sequence ID" value="OGF74303.1"/>
    <property type="molecule type" value="Genomic_DNA"/>
</dbReference>
<gene>
    <name evidence="2" type="ORF">A2W57_00385</name>
</gene>